<evidence type="ECO:0000256" key="2">
    <source>
        <dbReference type="ARBA" id="ARBA00022771"/>
    </source>
</evidence>
<dbReference type="Gene3D" id="3.30.70.330">
    <property type="match status" value="1"/>
</dbReference>
<evidence type="ECO:0000313" key="11">
    <source>
        <dbReference type="EMBL" id="OWM73518.1"/>
    </source>
</evidence>
<evidence type="ECO:0000256" key="1">
    <source>
        <dbReference type="ARBA" id="ARBA00022723"/>
    </source>
</evidence>
<comment type="caution">
    <text evidence="11">The sequence shown here is derived from an EMBL/GenBank/DDBJ whole genome shotgun (WGS) entry which is preliminary data.</text>
</comment>
<keyword evidence="3 7" id="KW-0862">Zinc</keyword>
<dbReference type="FunFam" id="3.30.70.330:FF:000678">
    <property type="entry name" value="zinc finger CCCH domain-containing protein 53-like isoform X2"/>
    <property type="match status" value="1"/>
</dbReference>
<evidence type="ECO:0000256" key="7">
    <source>
        <dbReference type="PROSITE-ProRule" id="PRU00723"/>
    </source>
</evidence>
<dbReference type="InterPro" id="IPR035979">
    <property type="entry name" value="RBD_domain_sf"/>
</dbReference>
<feature type="compositionally biased region" description="Basic residues" evidence="8">
    <location>
        <begin position="405"/>
        <end position="420"/>
    </location>
</feature>
<keyword evidence="2 7" id="KW-0863">Zinc-finger</keyword>
<dbReference type="GO" id="GO:0003723">
    <property type="term" value="F:RNA binding"/>
    <property type="evidence" value="ECO:0007669"/>
    <property type="project" value="UniProtKB-UniRule"/>
</dbReference>
<accession>A0A218WM06</accession>
<dbReference type="GO" id="GO:0003677">
    <property type="term" value="F:DNA binding"/>
    <property type="evidence" value="ECO:0007669"/>
    <property type="project" value="UniProtKB-KW"/>
</dbReference>
<protein>
    <recommendedName>
        <fullName evidence="13">Zinc finger CCCH domain-containing protein 22-like</fullName>
    </recommendedName>
</protein>
<feature type="compositionally biased region" description="Basic and acidic residues" evidence="8">
    <location>
        <begin position="78"/>
        <end position="87"/>
    </location>
</feature>
<reference evidence="12" key="1">
    <citation type="journal article" date="2017" name="Plant J.">
        <title>The pomegranate (Punica granatum L.) genome and the genomics of punicalagin biosynthesis.</title>
        <authorList>
            <person name="Qin G."/>
            <person name="Xu C."/>
            <person name="Ming R."/>
            <person name="Tang H."/>
            <person name="Guyot R."/>
            <person name="Kramer E.M."/>
            <person name="Hu Y."/>
            <person name="Yi X."/>
            <person name="Qi Y."/>
            <person name="Xu X."/>
            <person name="Gao Z."/>
            <person name="Pan H."/>
            <person name="Jian J."/>
            <person name="Tian Y."/>
            <person name="Yue Z."/>
            <person name="Xu Y."/>
        </authorList>
    </citation>
    <scope>NUCLEOTIDE SEQUENCE [LARGE SCALE GENOMIC DNA]</scope>
    <source>
        <strain evidence="12">cv. Dabenzi</strain>
    </source>
</reference>
<dbReference type="PROSITE" id="PS50103">
    <property type="entry name" value="ZF_C3H1"/>
    <property type="match status" value="1"/>
</dbReference>
<dbReference type="PANTHER" id="PTHR24009:SF11">
    <property type="entry name" value="ZINC FINGER CCCH DOMAIN-CONTAINING PROTEIN 53-LIKE"/>
    <property type="match status" value="1"/>
</dbReference>
<dbReference type="GO" id="GO:0008270">
    <property type="term" value="F:zinc ion binding"/>
    <property type="evidence" value="ECO:0007669"/>
    <property type="project" value="UniProtKB-KW"/>
</dbReference>
<dbReference type="SMART" id="SM00360">
    <property type="entry name" value="RRM"/>
    <property type="match status" value="1"/>
</dbReference>
<feature type="domain" description="C3H1-type" evidence="10">
    <location>
        <begin position="123"/>
        <end position="145"/>
    </location>
</feature>
<evidence type="ECO:0000259" key="9">
    <source>
        <dbReference type="PROSITE" id="PS50102"/>
    </source>
</evidence>
<gene>
    <name evidence="11" type="ORF">CDL15_Pgr026617</name>
</gene>
<keyword evidence="5" id="KW-0238">DNA-binding</keyword>
<organism evidence="11 12">
    <name type="scientific">Punica granatum</name>
    <name type="common">Pomegranate</name>
    <dbReference type="NCBI Taxonomy" id="22663"/>
    <lineage>
        <taxon>Eukaryota</taxon>
        <taxon>Viridiplantae</taxon>
        <taxon>Streptophyta</taxon>
        <taxon>Embryophyta</taxon>
        <taxon>Tracheophyta</taxon>
        <taxon>Spermatophyta</taxon>
        <taxon>Magnoliopsida</taxon>
        <taxon>eudicotyledons</taxon>
        <taxon>Gunneridae</taxon>
        <taxon>Pentapetalae</taxon>
        <taxon>rosids</taxon>
        <taxon>malvids</taxon>
        <taxon>Myrtales</taxon>
        <taxon>Lythraceae</taxon>
        <taxon>Punica</taxon>
    </lineage>
</organism>
<name>A0A218WM06_PUNGR</name>
<evidence type="ECO:0000313" key="12">
    <source>
        <dbReference type="Proteomes" id="UP000197138"/>
    </source>
</evidence>
<dbReference type="Proteomes" id="UP000197138">
    <property type="component" value="Unassembled WGS sequence"/>
</dbReference>
<dbReference type="InterPro" id="IPR000504">
    <property type="entry name" value="RRM_dom"/>
</dbReference>
<feature type="compositionally biased region" description="Low complexity" evidence="8">
    <location>
        <begin position="64"/>
        <end position="77"/>
    </location>
</feature>
<feature type="compositionally biased region" description="Polar residues" evidence="8">
    <location>
        <begin position="426"/>
        <end position="444"/>
    </location>
</feature>
<evidence type="ECO:0008006" key="13">
    <source>
        <dbReference type="Google" id="ProtNLM"/>
    </source>
</evidence>
<dbReference type="CDD" id="cd12458">
    <property type="entry name" value="RRM_AtC3H46_like"/>
    <property type="match status" value="1"/>
</dbReference>
<sequence>MDSYEATRVVFSRLQSLDPDSASKTMGYILLHDSAEDHLLRLALGPDSLLLHLSLQANVLNNNSSSAPADPAAPNHAPGDEPYGHLRDHLSFLDEPAPRDDDLLLLHHRRSFSVPAIGAGGGPCLYYARGFCKNGSSCRFFHTDLPGSGGDLAGQLVSPRPSQLAEFDQCGELMKPRAAAAAAMSPKQYSFNVATANNNHSNASLPYNKCINFLLQHQNDVHPRSGSFRLNGLVNPSARQIYLTFPADSTFTEDDVSSYFSIYGPVQDVRIPYQQKRMFGFVTFLYPETVKLILAKGNPHFVCDSRVLVKPYKEKGKVVEKKQLPHQQLHLERGDYSISPCSSPGGVDSRDPFDVPFGGGRMYYSNQEMLLRKKLEEEADYNFRQALELQSQRLMNLQLQDLKNHQQHHHNHLHRHHQYHHNLPNGSSITSPTVPRSPNFQFPTRHQPDSTGRETAEADKASRELVETTNPQSNDNGAKNKEESSKLSVQSDNNESLEHILPDNLFASPKKSATDRPTMFTASRPEAGENPTSLDMPTLCSSSADCIFPTMSPALTVESSMNSVLLQLPR</sequence>
<evidence type="ECO:0000256" key="4">
    <source>
        <dbReference type="ARBA" id="ARBA00022884"/>
    </source>
</evidence>
<evidence type="ECO:0000256" key="3">
    <source>
        <dbReference type="ARBA" id="ARBA00022833"/>
    </source>
</evidence>
<feature type="region of interest" description="Disordered" evidence="8">
    <location>
        <begin position="404"/>
        <end position="536"/>
    </location>
</feature>
<dbReference type="AlphaFoldDB" id="A0A218WM06"/>
<dbReference type="Pfam" id="PF00076">
    <property type="entry name" value="RRM_1"/>
    <property type="match status" value="1"/>
</dbReference>
<feature type="domain" description="RRM" evidence="9">
    <location>
        <begin position="239"/>
        <end position="315"/>
    </location>
</feature>
<dbReference type="InterPro" id="IPR056276">
    <property type="entry name" value="AtC3H46-like_PABC-like"/>
</dbReference>
<evidence type="ECO:0000259" key="10">
    <source>
        <dbReference type="PROSITE" id="PS50103"/>
    </source>
</evidence>
<proteinExistence type="predicted"/>
<feature type="zinc finger region" description="C3H1-type" evidence="7">
    <location>
        <begin position="123"/>
        <end position="145"/>
    </location>
</feature>
<feature type="compositionally biased region" description="Basic and acidic residues" evidence="8">
    <location>
        <begin position="446"/>
        <end position="466"/>
    </location>
</feature>
<dbReference type="PROSITE" id="PS50102">
    <property type="entry name" value="RRM"/>
    <property type="match status" value="1"/>
</dbReference>
<evidence type="ECO:0000256" key="6">
    <source>
        <dbReference type="PROSITE-ProRule" id="PRU00176"/>
    </source>
</evidence>
<dbReference type="EMBL" id="MTKT01003950">
    <property type="protein sequence ID" value="OWM73518.1"/>
    <property type="molecule type" value="Genomic_DNA"/>
</dbReference>
<evidence type="ECO:0000256" key="5">
    <source>
        <dbReference type="ARBA" id="ARBA00023125"/>
    </source>
</evidence>
<dbReference type="PANTHER" id="PTHR24009">
    <property type="entry name" value="RNA-BINDING (RRM/RBD/RNP MOTIFS)"/>
    <property type="match status" value="1"/>
</dbReference>
<dbReference type="Pfam" id="PF23182">
    <property type="entry name" value="PABC_AtC3H46"/>
    <property type="match status" value="1"/>
</dbReference>
<keyword evidence="1 7" id="KW-0479">Metal-binding</keyword>
<keyword evidence="4 6" id="KW-0694">RNA-binding</keyword>
<dbReference type="InterPro" id="IPR034365">
    <property type="entry name" value="AtC3H46-like_RRM"/>
</dbReference>
<feature type="region of interest" description="Disordered" evidence="8">
    <location>
        <begin position="64"/>
        <end position="87"/>
    </location>
</feature>
<evidence type="ECO:0000256" key="8">
    <source>
        <dbReference type="SAM" id="MobiDB-lite"/>
    </source>
</evidence>
<dbReference type="SUPFAM" id="SSF54928">
    <property type="entry name" value="RNA-binding domain, RBD"/>
    <property type="match status" value="1"/>
</dbReference>
<dbReference type="InterPro" id="IPR000571">
    <property type="entry name" value="Znf_CCCH"/>
</dbReference>
<dbReference type="InterPro" id="IPR012677">
    <property type="entry name" value="Nucleotide-bd_a/b_plait_sf"/>
</dbReference>
<feature type="compositionally biased region" description="Polar residues" evidence="8">
    <location>
        <begin position="467"/>
        <end position="477"/>
    </location>
</feature>